<dbReference type="AlphaFoldDB" id="A0A318TP43"/>
<organism evidence="1 2">
    <name type="scientific">Ureibacillus chungkukjangi</name>
    <dbReference type="NCBI Taxonomy" id="1202712"/>
    <lineage>
        <taxon>Bacteria</taxon>
        <taxon>Bacillati</taxon>
        <taxon>Bacillota</taxon>
        <taxon>Bacilli</taxon>
        <taxon>Bacillales</taxon>
        <taxon>Caryophanaceae</taxon>
        <taxon>Ureibacillus</taxon>
    </lineage>
</organism>
<reference evidence="1 2" key="1">
    <citation type="submission" date="2018-06" db="EMBL/GenBank/DDBJ databases">
        <title>Genomic Encyclopedia of Archaeal and Bacterial Type Strains, Phase II (KMG-II): from individual species to whole genera.</title>
        <authorList>
            <person name="Goeker M."/>
        </authorList>
    </citation>
    <scope>NUCLEOTIDE SEQUENCE [LARGE SCALE GENOMIC DNA]</scope>
    <source>
        <strain evidence="1 2">KACC 16626</strain>
    </source>
</reference>
<dbReference type="EMBL" id="QJTJ01000016">
    <property type="protein sequence ID" value="PYF05667.1"/>
    <property type="molecule type" value="Genomic_DNA"/>
</dbReference>
<dbReference type="RefSeq" id="WP_107936425.1">
    <property type="nucleotide sequence ID" value="NZ_CP085009.1"/>
</dbReference>
<evidence type="ECO:0000313" key="1">
    <source>
        <dbReference type="EMBL" id="PYF05667.1"/>
    </source>
</evidence>
<sequence length="193" mass="23096">MVNSFGIALDPPYTFNFLIYIQNIYLNQKNTEEDYFYKHPYIPSKISFKKDFELQFNDLFDEISHRIMKNDHDLVIFYEENELIYNRLFEQTPESFNKYNDIYKAFQVWWRSTAGQSSIEMHVYERTNSLYEALSTYLKKKKIIPSKGLKINLIFDKCILSNSNFHPYFATVSIEEIIFYQEELASNLKGCLS</sequence>
<evidence type="ECO:0000313" key="2">
    <source>
        <dbReference type="Proteomes" id="UP000247416"/>
    </source>
</evidence>
<dbReference type="OrthoDB" id="2603162at2"/>
<keyword evidence="2" id="KW-1185">Reference proteome</keyword>
<accession>A0A318TP43</accession>
<proteinExistence type="predicted"/>
<name>A0A318TP43_9BACL</name>
<protein>
    <submittedName>
        <fullName evidence="1">Uncharacterized protein</fullName>
    </submittedName>
</protein>
<comment type="caution">
    <text evidence="1">The sequence shown here is derived from an EMBL/GenBank/DDBJ whole genome shotgun (WGS) entry which is preliminary data.</text>
</comment>
<dbReference type="Proteomes" id="UP000247416">
    <property type="component" value="Unassembled WGS sequence"/>
</dbReference>
<gene>
    <name evidence="1" type="ORF">BJ095_11615</name>
</gene>